<dbReference type="AlphaFoldDB" id="A0A0C3DDV9"/>
<protein>
    <submittedName>
        <fullName evidence="1">Uncharacterized protein</fullName>
    </submittedName>
</protein>
<reference evidence="1 2" key="1">
    <citation type="submission" date="2014-04" db="EMBL/GenBank/DDBJ databases">
        <authorList>
            <consortium name="DOE Joint Genome Institute"/>
            <person name="Kuo A."/>
            <person name="Kohler A."/>
            <person name="Nagy L.G."/>
            <person name="Floudas D."/>
            <person name="Copeland A."/>
            <person name="Barry K.W."/>
            <person name="Cichocki N."/>
            <person name="Veneault-Fourrey C."/>
            <person name="LaButti K."/>
            <person name="Lindquist E.A."/>
            <person name="Lipzen A."/>
            <person name="Lundell T."/>
            <person name="Morin E."/>
            <person name="Murat C."/>
            <person name="Sun H."/>
            <person name="Tunlid A."/>
            <person name="Henrissat B."/>
            <person name="Grigoriev I.V."/>
            <person name="Hibbett D.S."/>
            <person name="Martin F."/>
            <person name="Nordberg H.P."/>
            <person name="Cantor M.N."/>
            <person name="Hua S.X."/>
        </authorList>
    </citation>
    <scope>NUCLEOTIDE SEQUENCE [LARGE SCALE GENOMIC DNA]</scope>
    <source>
        <strain evidence="1 2">Foug A</strain>
    </source>
</reference>
<sequence length="105" mass="11623">MDSGKLPNYKSSYLLRFHPYPRVKPSARERVMAALEVADEDTISSYDGISTPFSQSADSDFDLADGKQNLNNVIYVTQTPQRRLSLSSLVVDLALRIARKPSSGS</sequence>
<dbReference type="Proteomes" id="UP000053989">
    <property type="component" value="Unassembled WGS sequence"/>
</dbReference>
<accession>A0A0C3DDV9</accession>
<name>A0A0C3DDV9_9AGAM</name>
<dbReference type="OrthoDB" id="2637024at2759"/>
<reference evidence="2" key="2">
    <citation type="submission" date="2015-01" db="EMBL/GenBank/DDBJ databases">
        <title>Evolutionary Origins and Diversification of the Mycorrhizal Mutualists.</title>
        <authorList>
            <consortium name="DOE Joint Genome Institute"/>
            <consortium name="Mycorrhizal Genomics Consortium"/>
            <person name="Kohler A."/>
            <person name="Kuo A."/>
            <person name="Nagy L.G."/>
            <person name="Floudas D."/>
            <person name="Copeland A."/>
            <person name="Barry K.W."/>
            <person name="Cichocki N."/>
            <person name="Veneault-Fourrey C."/>
            <person name="LaButti K."/>
            <person name="Lindquist E.A."/>
            <person name="Lipzen A."/>
            <person name="Lundell T."/>
            <person name="Morin E."/>
            <person name="Murat C."/>
            <person name="Riley R."/>
            <person name="Ohm R."/>
            <person name="Sun H."/>
            <person name="Tunlid A."/>
            <person name="Henrissat B."/>
            <person name="Grigoriev I.V."/>
            <person name="Hibbett D.S."/>
            <person name="Martin F."/>
        </authorList>
    </citation>
    <scope>NUCLEOTIDE SEQUENCE [LARGE SCALE GENOMIC DNA]</scope>
    <source>
        <strain evidence="2">Foug A</strain>
    </source>
</reference>
<dbReference type="EMBL" id="KN822080">
    <property type="protein sequence ID" value="KIM58900.1"/>
    <property type="molecule type" value="Genomic_DNA"/>
</dbReference>
<keyword evidence="2" id="KW-1185">Reference proteome</keyword>
<proteinExistence type="predicted"/>
<evidence type="ECO:0000313" key="2">
    <source>
        <dbReference type="Proteomes" id="UP000053989"/>
    </source>
</evidence>
<gene>
    <name evidence="1" type="ORF">SCLCIDRAFT_1050035</name>
</gene>
<dbReference type="HOGENOM" id="CLU_171263_1_0_1"/>
<organism evidence="1 2">
    <name type="scientific">Scleroderma citrinum Foug A</name>
    <dbReference type="NCBI Taxonomy" id="1036808"/>
    <lineage>
        <taxon>Eukaryota</taxon>
        <taxon>Fungi</taxon>
        <taxon>Dikarya</taxon>
        <taxon>Basidiomycota</taxon>
        <taxon>Agaricomycotina</taxon>
        <taxon>Agaricomycetes</taxon>
        <taxon>Agaricomycetidae</taxon>
        <taxon>Boletales</taxon>
        <taxon>Sclerodermatineae</taxon>
        <taxon>Sclerodermataceae</taxon>
        <taxon>Scleroderma</taxon>
    </lineage>
</organism>
<dbReference type="InParanoid" id="A0A0C3DDV9"/>
<evidence type="ECO:0000313" key="1">
    <source>
        <dbReference type="EMBL" id="KIM58900.1"/>
    </source>
</evidence>